<dbReference type="PANTHER" id="PTHR18964:SF149">
    <property type="entry name" value="BIFUNCTIONAL UDP-N-ACETYLGLUCOSAMINE 2-EPIMERASE_N-ACETYLMANNOSAMINE KINASE"/>
    <property type="match status" value="1"/>
</dbReference>
<organism evidence="2">
    <name type="scientific">marine metagenome</name>
    <dbReference type="NCBI Taxonomy" id="408172"/>
    <lineage>
        <taxon>unclassified sequences</taxon>
        <taxon>metagenomes</taxon>
        <taxon>ecological metagenomes</taxon>
    </lineage>
</organism>
<gene>
    <name evidence="2" type="ORF">METZ01_LOCUS88079</name>
</gene>
<proteinExistence type="predicted"/>
<feature type="domain" description="HTH marR-type" evidence="1">
    <location>
        <begin position="22"/>
        <end position="63"/>
    </location>
</feature>
<protein>
    <recommendedName>
        <fullName evidence="1">HTH marR-type domain-containing protein</fullName>
    </recommendedName>
</protein>
<sequence length="405" mass="45651">MKNEYKRSTGLTQKNVQEHNLTTILRGIYETGVCSRVEIANKVGLDQATVTRAVQKLVEKEIVFESILSKKTRQRGRRSIGLQLSANRYRLVVVRLQRLSFKVALLDLTGNILEETEHPIDALQKPPHIFDLIVQAIEKVMTDCSEAVLGMGLTLPGPFLEQSERILLMTESPDWENFDLVHRLRKHFSNIPLYSKHDAKAAALSVWKTQGITEDSEVMLYLSAGQGIGAGLVINGEVFRGSQGTAGEIGHTSIKQDGPQCYCGNYGCLEIYCSRLTLFRNLKANSRHSLPYPLNIDDVVQAYQMGDKEVVKEVDQMANYLAQGLVNVINLVNPDMIVLGDEYSRFGEPFLETISEKVKECLLKKVFENLRFQLVQEKDDLVLSGSFHHVLQSVLFKTHNPELYN</sequence>
<dbReference type="SUPFAM" id="SSF46785">
    <property type="entry name" value="Winged helix' DNA-binding domain"/>
    <property type="match status" value="1"/>
</dbReference>
<name>A0A381V4D6_9ZZZZ</name>
<accession>A0A381V4D6</accession>
<dbReference type="PANTHER" id="PTHR18964">
    <property type="entry name" value="ROK (REPRESSOR, ORF, KINASE) FAMILY"/>
    <property type="match status" value="1"/>
</dbReference>
<dbReference type="Gene3D" id="1.10.10.10">
    <property type="entry name" value="Winged helix-like DNA-binding domain superfamily/Winged helix DNA-binding domain"/>
    <property type="match status" value="1"/>
</dbReference>
<dbReference type="GO" id="GO:0003700">
    <property type="term" value="F:DNA-binding transcription factor activity"/>
    <property type="evidence" value="ECO:0007669"/>
    <property type="project" value="InterPro"/>
</dbReference>
<reference evidence="2" key="1">
    <citation type="submission" date="2018-05" db="EMBL/GenBank/DDBJ databases">
        <authorList>
            <person name="Lanie J.A."/>
            <person name="Ng W.-L."/>
            <person name="Kazmierczak K.M."/>
            <person name="Andrzejewski T.M."/>
            <person name="Davidsen T.M."/>
            <person name="Wayne K.J."/>
            <person name="Tettelin H."/>
            <person name="Glass J.I."/>
            <person name="Rusch D."/>
            <person name="Podicherti R."/>
            <person name="Tsui H.-C.T."/>
            <person name="Winkler M.E."/>
        </authorList>
    </citation>
    <scope>NUCLEOTIDE SEQUENCE</scope>
</reference>
<dbReference type="EMBL" id="UINC01007819">
    <property type="protein sequence ID" value="SVA35225.1"/>
    <property type="molecule type" value="Genomic_DNA"/>
</dbReference>
<evidence type="ECO:0000259" key="1">
    <source>
        <dbReference type="Pfam" id="PF01047"/>
    </source>
</evidence>
<dbReference type="InterPro" id="IPR036390">
    <property type="entry name" value="WH_DNA-bd_sf"/>
</dbReference>
<dbReference type="Pfam" id="PF01047">
    <property type="entry name" value="MarR"/>
    <property type="match status" value="1"/>
</dbReference>
<dbReference type="InterPro" id="IPR000600">
    <property type="entry name" value="ROK"/>
</dbReference>
<dbReference type="Gene3D" id="3.30.420.40">
    <property type="match status" value="2"/>
</dbReference>
<dbReference type="AlphaFoldDB" id="A0A381V4D6"/>
<dbReference type="InterPro" id="IPR043129">
    <property type="entry name" value="ATPase_NBD"/>
</dbReference>
<evidence type="ECO:0000313" key="2">
    <source>
        <dbReference type="EMBL" id="SVA35225.1"/>
    </source>
</evidence>
<dbReference type="InterPro" id="IPR000835">
    <property type="entry name" value="HTH_MarR-typ"/>
</dbReference>
<dbReference type="SUPFAM" id="SSF53067">
    <property type="entry name" value="Actin-like ATPase domain"/>
    <property type="match status" value="1"/>
</dbReference>
<dbReference type="Pfam" id="PF00480">
    <property type="entry name" value="ROK"/>
    <property type="match status" value="1"/>
</dbReference>
<dbReference type="InterPro" id="IPR036388">
    <property type="entry name" value="WH-like_DNA-bd_sf"/>
</dbReference>